<dbReference type="Proteomes" id="UP000020529">
    <property type="component" value="Unassembled WGS sequence"/>
</dbReference>
<evidence type="ECO:0000313" key="3">
    <source>
        <dbReference type="EMBL" id="EXY73816.1"/>
    </source>
</evidence>
<feature type="chain" id="PRO_5001479349" description="DUF3868 domain-containing protein" evidence="2">
    <location>
        <begin position="39"/>
        <end position="467"/>
    </location>
</feature>
<dbReference type="RefSeq" id="WP_014299109.1">
    <property type="nucleotide sequence ID" value="NZ_JGCY01000342.1"/>
</dbReference>
<gene>
    <name evidence="3" type="ORF">M124_2434</name>
</gene>
<comment type="caution">
    <text evidence="3">The sequence shown here is derived from an EMBL/GenBank/DDBJ whole genome shotgun (WGS) entry which is preliminary data.</text>
</comment>
<keyword evidence="1" id="KW-0175">Coiled coil</keyword>
<dbReference type="AlphaFoldDB" id="A0A015TT42"/>
<feature type="coiled-coil region" evidence="1">
    <location>
        <begin position="437"/>
        <end position="464"/>
    </location>
</feature>
<accession>A0A015TT42</accession>
<feature type="signal peptide" evidence="2">
    <location>
        <begin position="1"/>
        <end position="38"/>
    </location>
</feature>
<evidence type="ECO:0000256" key="1">
    <source>
        <dbReference type="SAM" id="Coils"/>
    </source>
</evidence>
<name>A0A015TT42_BACFG</name>
<evidence type="ECO:0000313" key="4">
    <source>
        <dbReference type="Proteomes" id="UP000020529"/>
    </source>
</evidence>
<dbReference type="PATRIC" id="fig|1339315.3.peg.3141"/>
<dbReference type="InterPro" id="IPR036737">
    <property type="entry name" value="OmpA-like_sf"/>
</dbReference>
<evidence type="ECO:0000256" key="2">
    <source>
        <dbReference type="SAM" id="SignalP"/>
    </source>
</evidence>
<organism evidence="3 4">
    <name type="scientific">Bacteroides fragilis str. 3988T(B)14</name>
    <dbReference type="NCBI Taxonomy" id="1339315"/>
    <lineage>
        <taxon>Bacteria</taxon>
        <taxon>Pseudomonadati</taxon>
        <taxon>Bacteroidota</taxon>
        <taxon>Bacteroidia</taxon>
        <taxon>Bacteroidales</taxon>
        <taxon>Bacteroidaceae</taxon>
        <taxon>Bacteroides</taxon>
    </lineage>
</organism>
<reference evidence="3 4" key="1">
    <citation type="submission" date="2014-02" db="EMBL/GenBank/DDBJ databases">
        <authorList>
            <person name="Sears C."/>
            <person name="Carroll K."/>
            <person name="Sack B.R."/>
            <person name="Qadri F."/>
            <person name="Myers L.L."/>
            <person name="Chung G.-T."/>
            <person name="Escheverria P."/>
            <person name="Fraser C.M."/>
            <person name="Sadzewicz L."/>
            <person name="Shefchek K.A."/>
            <person name="Tallon L."/>
            <person name="Das S.P."/>
            <person name="Daugherty S."/>
            <person name="Mongodin E.F."/>
        </authorList>
    </citation>
    <scope>NUCLEOTIDE SEQUENCE [LARGE SCALE GENOMIC DNA]</scope>
    <source>
        <strain evidence="4">3988T(B)14</strain>
    </source>
</reference>
<proteinExistence type="predicted"/>
<dbReference type="SUPFAM" id="SSF103088">
    <property type="entry name" value="OmpA-like"/>
    <property type="match status" value="1"/>
</dbReference>
<sequence>MKEKIRSTRLRMCFRKMPPAVCFLTLFALCFGALSVRAADPSGRVALTAVRMQRAGGQVYVSFAVKIAPRAVRARHRWVITPCLGNASDSVLLGPFVVTGRIMAREENQRRLLAGLPDRDVNHRWTARNGDTFLYTDTLRYAPWMENGLNLRLDIDREGCCRVQTVGSIVSSGAFPVALPYRPSVSELTPRVSRTVAEHADDYPFLCEAGSRPLHESGIGIRFRAASAVVDTLYSANAGNLRRITEAIGLLRADSCAFLQGISISGYASPEGTTGLNRKLSAKRAEALRHALSVRMNLPVSLFELNAGGVDWDRLAELVNGSDMTYKEEVLAILRSHPEEERNDRLKALAGGRPYRSVLDVLYPQLRDACYIRVQYANRPDSVADTVNRAIEAIRGRKYEEAFRLLKTVEADERSWNVRGVCHLLCGDDKEAGLWLHRAVKAGNREAEENLKKMNAERRAATIGITQ</sequence>
<protein>
    <recommendedName>
        <fullName evidence="5">DUF3868 domain-containing protein</fullName>
    </recommendedName>
</protein>
<evidence type="ECO:0008006" key="5">
    <source>
        <dbReference type="Google" id="ProtNLM"/>
    </source>
</evidence>
<dbReference type="EMBL" id="JGCY01000342">
    <property type="protein sequence ID" value="EXY73816.1"/>
    <property type="molecule type" value="Genomic_DNA"/>
</dbReference>
<keyword evidence="2" id="KW-0732">Signal</keyword>